<organism evidence="1">
    <name type="scientific">Arundo donax</name>
    <name type="common">Giant reed</name>
    <name type="synonym">Donax arundinaceus</name>
    <dbReference type="NCBI Taxonomy" id="35708"/>
    <lineage>
        <taxon>Eukaryota</taxon>
        <taxon>Viridiplantae</taxon>
        <taxon>Streptophyta</taxon>
        <taxon>Embryophyta</taxon>
        <taxon>Tracheophyta</taxon>
        <taxon>Spermatophyta</taxon>
        <taxon>Magnoliopsida</taxon>
        <taxon>Liliopsida</taxon>
        <taxon>Poales</taxon>
        <taxon>Poaceae</taxon>
        <taxon>PACMAD clade</taxon>
        <taxon>Arundinoideae</taxon>
        <taxon>Arundineae</taxon>
        <taxon>Arundo</taxon>
    </lineage>
</organism>
<name>A0A0A9FL64_ARUDO</name>
<proteinExistence type="predicted"/>
<protein>
    <submittedName>
        <fullName evidence="1">Uncharacterized protein</fullName>
    </submittedName>
</protein>
<accession>A0A0A9FL64</accession>
<reference evidence="1" key="2">
    <citation type="journal article" date="2015" name="Data Brief">
        <title>Shoot transcriptome of the giant reed, Arundo donax.</title>
        <authorList>
            <person name="Barrero R.A."/>
            <person name="Guerrero F.D."/>
            <person name="Moolhuijzen P."/>
            <person name="Goolsby J.A."/>
            <person name="Tidwell J."/>
            <person name="Bellgard S.E."/>
            <person name="Bellgard M.I."/>
        </authorList>
    </citation>
    <scope>NUCLEOTIDE SEQUENCE</scope>
    <source>
        <tissue evidence="1">Shoot tissue taken approximately 20 cm above the soil surface</tissue>
    </source>
</reference>
<dbReference type="EMBL" id="GBRH01188878">
    <property type="protein sequence ID" value="JAE09018.1"/>
    <property type="molecule type" value="Transcribed_RNA"/>
</dbReference>
<evidence type="ECO:0000313" key="1">
    <source>
        <dbReference type="EMBL" id="JAE09018.1"/>
    </source>
</evidence>
<sequence>MSYSASRTHSSASVTGLLHLLVQTTKHLHMFITSIIASAHTANQTLFLRAIRLSHSASTQLRCRMQSVFCNQTHS</sequence>
<reference evidence="1" key="1">
    <citation type="submission" date="2014-09" db="EMBL/GenBank/DDBJ databases">
        <authorList>
            <person name="Magalhaes I.L.F."/>
            <person name="Oliveira U."/>
            <person name="Santos F.R."/>
            <person name="Vidigal T.H.D.A."/>
            <person name="Brescovit A.D."/>
            <person name="Santos A.J."/>
        </authorList>
    </citation>
    <scope>NUCLEOTIDE SEQUENCE</scope>
    <source>
        <tissue evidence="1">Shoot tissue taken approximately 20 cm above the soil surface</tissue>
    </source>
</reference>
<dbReference type="AlphaFoldDB" id="A0A0A9FL64"/>